<proteinExistence type="predicted"/>
<gene>
    <name evidence="1" type="ORF">H9804_03230</name>
</gene>
<accession>A0A9D2GT93</accession>
<evidence type="ECO:0000313" key="1">
    <source>
        <dbReference type="EMBL" id="HIZ88934.1"/>
    </source>
</evidence>
<reference evidence="1" key="1">
    <citation type="journal article" date="2021" name="PeerJ">
        <title>Extensive microbial diversity within the chicken gut microbiome revealed by metagenomics and culture.</title>
        <authorList>
            <person name="Gilroy R."/>
            <person name="Ravi A."/>
            <person name="Getino M."/>
            <person name="Pursley I."/>
            <person name="Horton D.L."/>
            <person name="Alikhan N.F."/>
            <person name="Baker D."/>
            <person name="Gharbi K."/>
            <person name="Hall N."/>
            <person name="Watson M."/>
            <person name="Adriaenssens E.M."/>
            <person name="Foster-Nyarko E."/>
            <person name="Jarju S."/>
            <person name="Secka A."/>
            <person name="Antonio M."/>
            <person name="Oren A."/>
            <person name="Chaudhuri R.R."/>
            <person name="La Ragione R."/>
            <person name="Hildebrand F."/>
            <person name="Pallen M.J."/>
        </authorList>
    </citation>
    <scope>NUCLEOTIDE SEQUENCE</scope>
    <source>
        <strain evidence="1">ChiW4-1371</strain>
    </source>
</reference>
<evidence type="ECO:0000313" key="2">
    <source>
        <dbReference type="Proteomes" id="UP000824176"/>
    </source>
</evidence>
<dbReference type="Proteomes" id="UP000824176">
    <property type="component" value="Unassembled WGS sequence"/>
</dbReference>
<sequence>MHKLLFVFLLNLIFINTLYAQTFHINDSNYNECDYSLRSMIKDYDLSKLSDEEKLNKLLEYLKIINGKYSLEGNSLVNIDDKAVCYKYLDLYRESLKSALDNIKDKNIRNSEKYIIALFLYDFSKSGLYDFNKMKEYAGKISGISLDNFRKILKYDDKAEYNIYNNFINDIYKLINFINQYGSKLNAEEFIDKLLSENLYNAASFKAGRFDLFNMKNDVFTAVVKEGSAGYRNIDTSFQEIDEAVLKKYLSYYSKKYQLLSSEEKEYYLEGLKEALYKLSSSMYKLYILPLMGNVYIVEVSSMSPKFYNVLFYTIDSLDRYNQETYLFINNMESNKENNFPYGEIDKLKAENLEEISEEKVMKNASKSEFIVNGSLDKDAYSKYLLNYLSRTHGWMLLPDKYYKFDINNDGRKELLAYMEITDSESGTYIVILDEDTLEITNNKLNMILINFMGVESNIQDILKDPYYIEKLPDDNVKIETSKTDRAGVRNFYQKLYTYKGKNKIVLVDKGISGIFIDVLDNKNKLDILAGNLYTSKNKINNVWKGSLKNGQPDNLLSIMPSFDINKASTASELAIVNDINLRMLDNLSSYKYFKSVENVDDNTKKKLLNKRREMNKEIKNCNGDYKCIRDILYNDVFIKN</sequence>
<comment type="caution">
    <text evidence="1">The sequence shown here is derived from an EMBL/GenBank/DDBJ whole genome shotgun (WGS) entry which is preliminary data.</text>
</comment>
<reference evidence="1" key="2">
    <citation type="submission" date="2021-04" db="EMBL/GenBank/DDBJ databases">
        <authorList>
            <person name="Gilroy R."/>
        </authorList>
    </citation>
    <scope>NUCLEOTIDE SEQUENCE</scope>
    <source>
        <strain evidence="1">ChiW4-1371</strain>
    </source>
</reference>
<protein>
    <submittedName>
        <fullName evidence="1">Uncharacterized protein</fullName>
    </submittedName>
</protein>
<organism evidence="1 2">
    <name type="scientific">Candidatus Mucispirillum faecigallinarum</name>
    <dbReference type="NCBI Taxonomy" id="2838699"/>
    <lineage>
        <taxon>Bacteria</taxon>
        <taxon>Pseudomonadati</taxon>
        <taxon>Deferribacterota</taxon>
        <taxon>Deferribacteres</taxon>
        <taxon>Deferribacterales</taxon>
        <taxon>Mucispirillaceae</taxon>
        <taxon>Mucispirillum</taxon>
    </lineage>
</organism>
<name>A0A9D2GT93_9BACT</name>
<dbReference type="EMBL" id="DXAQ01000048">
    <property type="protein sequence ID" value="HIZ88934.1"/>
    <property type="molecule type" value="Genomic_DNA"/>
</dbReference>
<dbReference type="AlphaFoldDB" id="A0A9D2GT93"/>